<protein>
    <submittedName>
        <fullName evidence="1">Uncharacterized protein</fullName>
    </submittedName>
</protein>
<dbReference type="AlphaFoldDB" id="A0AAV4HQ81"/>
<organism evidence="1 2">
    <name type="scientific">Elysia marginata</name>
    <dbReference type="NCBI Taxonomy" id="1093978"/>
    <lineage>
        <taxon>Eukaryota</taxon>
        <taxon>Metazoa</taxon>
        <taxon>Spiralia</taxon>
        <taxon>Lophotrochozoa</taxon>
        <taxon>Mollusca</taxon>
        <taxon>Gastropoda</taxon>
        <taxon>Heterobranchia</taxon>
        <taxon>Euthyneura</taxon>
        <taxon>Panpulmonata</taxon>
        <taxon>Sacoglossa</taxon>
        <taxon>Placobranchoidea</taxon>
        <taxon>Plakobranchidae</taxon>
        <taxon>Elysia</taxon>
    </lineage>
</organism>
<sequence length="111" mass="12184">MICQASNVSNVQRYNPVCSRSASLWPISEYGPAAFLQKPQMALPQSVMLYSSPPRRGDSLLLGVSSRLPARAICHRIALGLFIAWRRPLYNRCSQSPVVEGGPLGVRTTGR</sequence>
<proteinExistence type="predicted"/>
<name>A0AAV4HQ81_9GAST</name>
<accession>A0AAV4HQ81</accession>
<dbReference type="Proteomes" id="UP000762676">
    <property type="component" value="Unassembled WGS sequence"/>
</dbReference>
<comment type="caution">
    <text evidence="1">The sequence shown here is derived from an EMBL/GenBank/DDBJ whole genome shotgun (WGS) entry which is preliminary data.</text>
</comment>
<evidence type="ECO:0000313" key="2">
    <source>
        <dbReference type="Proteomes" id="UP000762676"/>
    </source>
</evidence>
<gene>
    <name evidence="1" type="ORF">ElyMa_001047000</name>
</gene>
<dbReference type="EMBL" id="BMAT01002127">
    <property type="protein sequence ID" value="GFR99512.1"/>
    <property type="molecule type" value="Genomic_DNA"/>
</dbReference>
<keyword evidence="2" id="KW-1185">Reference proteome</keyword>
<evidence type="ECO:0000313" key="1">
    <source>
        <dbReference type="EMBL" id="GFR99512.1"/>
    </source>
</evidence>
<reference evidence="1 2" key="1">
    <citation type="journal article" date="2021" name="Elife">
        <title>Chloroplast acquisition without the gene transfer in kleptoplastic sea slugs, Plakobranchus ocellatus.</title>
        <authorList>
            <person name="Maeda T."/>
            <person name="Takahashi S."/>
            <person name="Yoshida T."/>
            <person name="Shimamura S."/>
            <person name="Takaki Y."/>
            <person name="Nagai Y."/>
            <person name="Toyoda A."/>
            <person name="Suzuki Y."/>
            <person name="Arimoto A."/>
            <person name="Ishii H."/>
            <person name="Satoh N."/>
            <person name="Nishiyama T."/>
            <person name="Hasebe M."/>
            <person name="Maruyama T."/>
            <person name="Minagawa J."/>
            <person name="Obokata J."/>
            <person name="Shigenobu S."/>
        </authorList>
    </citation>
    <scope>NUCLEOTIDE SEQUENCE [LARGE SCALE GENOMIC DNA]</scope>
</reference>